<protein>
    <submittedName>
        <fullName evidence="1">Uncharacterized protein</fullName>
    </submittedName>
</protein>
<organism evidence="1 2">
    <name type="scientific">Mycobacterium decipiens</name>
    <dbReference type="NCBI Taxonomy" id="1430326"/>
    <lineage>
        <taxon>Bacteria</taxon>
        <taxon>Bacillati</taxon>
        <taxon>Actinomycetota</taxon>
        <taxon>Actinomycetes</taxon>
        <taxon>Mycobacteriales</taxon>
        <taxon>Mycobacteriaceae</taxon>
        <taxon>Mycobacterium</taxon>
    </lineage>
</organism>
<dbReference type="AlphaFoldDB" id="A0A1X2LP02"/>
<comment type="caution">
    <text evidence="1">The sequence shown here is derived from an EMBL/GenBank/DDBJ whole genome shotgun (WGS) entry which is preliminary data.</text>
</comment>
<dbReference type="OrthoDB" id="4738413at2"/>
<name>A0A1X2LP02_9MYCO</name>
<reference evidence="1 2" key="1">
    <citation type="submission" date="2017-04" db="EMBL/GenBank/DDBJ databases">
        <title>The new phylogeny of genus Mycobacterium.</title>
        <authorList>
            <person name="Tortoli E."/>
            <person name="Trovato A."/>
            <person name="Cirillo D.M."/>
        </authorList>
    </citation>
    <scope>NUCLEOTIDE SEQUENCE [LARGE SCALE GENOMIC DNA]</scope>
    <source>
        <strain evidence="1 2">TBL 1200985</strain>
    </source>
</reference>
<dbReference type="Proteomes" id="UP000193247">
    <property type="component" value="Unassembled WGS sequence"/>
</dbReference>
<evidence type="ECO:0000313" key="2">
    <source>
        <dbReference type="Proteomes" id="UP000193247"/>
    </source>
</evidence>
<accession>A0A1X2LP02</accession>
<keyword evidence="2" id="KW-1185">Reference proteome</keyword>
<evidence type="ECO:0000313" key="1">
    <source>
        <dbReference type="EMBL" id="OSC36757.1"/>
    </source>
</evidence>
<proteinExistence type="predicted"/>
<gene>
    <name evidence="1" type="ORF">B8W66_22475</name>
</gene>
<sequence length="250" mass="26223">MKMDLDRIPHPLRLARGSHQPGSGKGCAMNAISYINGDAQITDFPRCSARPLAALVQSCNDLLAGPSGYLSPEDSVLVLELGWQTVGTADVSNAVIHAWVGELLTSPTWGLVRFATLTTIKAILDIAELHRNAASSDMAPWAAWGAAGQAAHAAARTINPALNPSGLHAIQTAYQSTALADTHYRAALDAVTASALRAYAMAANGTAATRVVELSRHAIHSWRRLAGADRSSDIGPALVDDGPQRIPVPA</sequence>
<dbReference type="EMBL" id="NCXP01000052">
    <property type="protein sequence ID" value="OSC36757.1"/>
    <property type="molecule type" value="Genomic_DNA"/>
</dbReference>